<accession>A0A368SPN1</accession>
<feature type="compositionally biased region" description="Low complexity" evidence="1">
    <location>
        <begin position="53"/>
        <end position="67"/>
    </location>
</feature>
<sequence length="105" mass="10745">MTMMDDLAAAGMLSPRSASSTKVSRMRSTISAALLAASLANAPAGAVAAAGVTTTAADEAAAPPMMRRAPRPWRTRRGPRVERRGPSRASPRRLSRGRTGGGGAS</sequence>
<name>A0A368SPN1_SETIT</name>
<dbReference type="EMBL" id="CM003536">
    <property type="protein sequence ID" value="RCV44351.1"/>
    <property type="molecule type" value="Genomic_DNA"/>
</dbReference>
<feature type="region of interest" description="Disordered" evidence="1">
    <location>
        <begin position="53"/>
        <end position="105"/>
    </location>
</feature>
<feature type="compositionally biased region" description="Basic residues" evidence="1">
    <location>
        <begin position="68"/>
        <end position="78"/>
    </location>
</feature>
<dbReference type="AlphaFoldDB" id="A0A368SPN1"/>
<organism evidence="2">
    <name type="scientific">Setaria italica</name>
    <name type="common">Foxtail millet</name>
    <name type="synonym">Panicum italicum</name>
    <dbReference type="NCBI Taxonomy" id="4555"/>
    <lineage>
        <taxon>Eukaryota</taxon>
        <taxon>Viridiplantae</taxon>
        <taxon>Streptophyta</taxon>
        <taxon>Embryophyta</taxon>
        <taxon>Tracheophyta</taxon>
        <taxon>Spermatophyta</taxon>
        <taxon>Magnoliopsida</taxon>
        <taxon>Liliopsida</taxon>
        <taxon>Poales</taxon>
        <taxon>Poaceae</taxon>
        <taxon>PACMAD clade</taxon>
        <taxon>Panicoideae</taxon>
        <taxon>Panicodae</taxon>
        <taxon>Paniceae</taxon>
        <taxon>Cenchrinae</taxon>
        <taxon>Setaria</taxon>
    </lineage>
</organism>
<feature type="region of interest" description="Disordered" evidence="1">
    <location>
        <begin position="1"/>
        <end position="22"/>
    </location>
</feature>
<protein>
    <submittedName>
        <fullName evidence="2">Uncharacterized protein</fullName>
    </submittedName>
</protein>
<evidence type="ECO:0000313" key="2">
    <source>
        <dbReference type="EMBL" id="RCV44351.1"/>
    </source>
</evidence>
<gene>
    <name evidence="2" type="ORF">SETIT_9G366400v2</name>
</gene>
<reference evidence="2" key="2">
    <citation type="submission" date="2015-07" db="EMBL/GenBank/DDBJ databases">
        <authorList>
            <person name="Noorani M."/>
        </authorList>
    </citation>
    <scope>NUCLEOTIDE SEQUENCE</scope>
    <source>
        <strain evidence="2">Yugu1</strain>
    </source>
</reference>
<reference evidence="2" key="1">
    <citation type="journal article" date="2012" name="Nat. Biotechnol.">
        <title>Reference genome sequence of the model plant Setaria.</title>
        <authorList>
            <person name="Bennetzen J.L."/>
            <person name="Schmutz J."/>
            <person name="Wang H."/>
            <person name="Percifield R."/>
            <person name="Hawkins J."/>
            <person name="Pontaroli A.C."/>
            <person name="Estep M."/>
            <person name="Feng L."/>
            <person name="Vaughn J.N."/>
            <person name="Grimwood J."/>
            <person name="Jenkins J."/>
            <person name="Barry K."/>
            <person name="Lindquist E."/>
            <person name="Hellsten U."/>
            <person name="Deshpande S."/>
            <person name="Wang X."/>
            <person name="Wu X."/>
            <person name="Mitros T."/>
            <person name="Triplett J."/>
            <person name="Yang X."/>
            <person name="Ye C.Y."/>
            <person name="Mauro-Herrera M."/>
            <person name="Wang L."/>
            <person name="Li P."/>
            <person name="Sharma M."/>
            <person name="Sharma R."/>
            <person name="Ronald P.C."/>
            <person name="Panaud O."/>
            <person name="Kellogg E.A."/>
            <person name="Brutnell T.P."/>
            <person name="Doust A.N."/>
            <person name="Tuskan G.A."/>
            <person name="Rokhsar D."/>
            <person name="Devos K.M."/>
        </authorList>
    </citation>
    <scope>NUCLEOTIDE SEQUENCE [LARGE SCALE GENOMIC DNA]</scope>
    <source>
        <strain evidence="2">Yugu1</strain>
    </source>
</reference>
<evidence type="ECO:0000256" key="1">
    <source>
        <dbReference type="SAM" id="MobiDB-lite"/>
    </source>
</evidence>
<proteinExistence type="predicted"/>